<reference evidence="2 3" key="1">
    <citation type="submission" date="2020-08" db="EMBL/GenBank/DDBJ databases">
        <title>Sequencing the genomes of 1000 actinobacteria strains.</title>
        <authorList>
            <person name="Klenk H.-P."/>
        </authorList>
    </citation>
    <scope>NUCLEOTIDE SEQUENCE [LARGE SCALE GENOMIC DNA]</scope>
    <source>
        <strain evidence="2 3">DSM 105784</strain>
    </source>
</reference>
<dbReference type="EMBL" id="JACHMJ010000001">
    <property type="protein sequence ID" value="MBB5843804.1"/>
    <property type="molecule type" value="Genomic_DNA"/>
</dbReference>
<name>A0A841ANA0_9MICO</name>
<keyword evidence="3" id="KW-1185">Reference proteome</keyword>
<dbReference type="PANTHER" id="PTHR46825:SF7">
    <property type="entry name" value="D-ALANYL-D-ALANINE CARBOXYPEPTIDASE"/>
    <property type="match status" value="1"/>
</dbReference>
<gene>
    <name evidence="2" type="ORF">HD599_002127</name>
</gene>
<dbReference type="InterPro" id="IPR050491">
    <property type="entry name" value="AmpC-like"/>
</dbReference>
<evidence type="ECO:0000313" key="2">
    <source>
        <dbReference type="EMBL" id="MBB5843804.1"/>
    </source>
</evidence>
<evidence type="ECO:0000259" key="1">
    <source>
        <dbReference type="Pfam" id="PF00144"/>
    </source>
</evidence>
<dbReference type="InterPro" id="IPR001466">
    <property type="entry name" value="Beta-lactam-related"/>
</dbReference>
<dbReference type="InterPro" id="IPR012338">
    <property type="entry name" value="Beta-lactam/transpept-like"/>
</dbReference>
<accession>A0A841ANA0</accession>
<comment type="caution">
    <text evidence="2">The sequence shown here is derived from an EMBL/GenBank/DDBJ whole genome shotgun (WGS) entry which is preliminary data.</text>
</comment>
<sequence length="352" mass="36351">MKRSTKTTIVAVIAAVAVFGLGAAAIPRPPTLSTETSGDAALVAEVSDRLAELPGVRDRVSVAVIDGDDVREAHFGATNTTEYEIGSVTKTITAALLADAIDRGEVAADTPLGDLLELGSSPAASITLAELATQSSGLPRLAFGPAEFVSTLVTQYTASDPYGATVDELVAGARDADLGEKEYLYSNFGFALLGQALAVAANNDYPTLARERVFEPLGMDDTFAPTSTDDLSDDAATGYTASGRESDAWTLGADAPAGSVRSTLADMAVYARANLDETAPGVEATEPVAPAGEGSEIGYAWHTTDGVTWHNGMTGGFASWVGFDRDTGRAVVVLNNTAASVDELGFALMEED</sequence>
<protein>
    <submittedName>
        <fullName evidence="2">CubicO group peptidase (Beta-lactamase class C family)</fullName>
    </submittedName>
</protein>
<proteinExistence type="predicted"/>
<dbReference type="PANTHER" id="PTHR46825">
    <property type="entry name" value="D-ALANYL-D-ALANINE-CARBOXYPEPTIDASE/ENDOPEPTIDASE AMPH"/>
    <property type="match status" value="1"/>
</dbReference>
<dbReference type="SUPFAM" id="SSF56601">
    <property type="entry name" value="beta-lactamase/transpeptidase-like"/>
    <property type="match status" value="1"/>
</dbReference>
<dbReference type="RefSeq" id="WP_184237178.1">
    <property type="nucleotide sequence ID" value="NZ_JACHMJ010000001.1"/>
</dbReference>
<organism evidence="2 3">
    <name type="scientific">Conyzicola lurida</name>
    <dbReference type="NCBI Taxonomy" id="1172621"/>
    <lineage>
        <taxon>Bacteria</taxon>
        <taxon>Bacillati</taxon>
        <taxon>Actinomycetota</taxon>
        <taxon>Actinomycetes</taxon>
        <taxon>Micrococcales</taxon>
        <taxon>Microbacteriaceae</taxon>
        <taxon>Conyzicola</taxon>
    </lineage>
</organism>
<dbReference type="Pfam" id="PF00144">
    <property type="entry name" value="Beta-lactamase"/>
    <property type="match status" value="1"/>
</dbReference>
<dbReference type="AlphaFoldDB" id="A0A841ANA0"/>
<dbReference type="Proteomes" id="UP000536685">
    <property type="component" value="Unassembled WGS sequence"/>
</dbReference>
<evidence type="ECO:0000313" key="3">
    <source>
        <dbReference type="Proteomes" id="UP000536685"/>
    </source>
</evidence>
<feature type="domain" description="Beta-lactamase-related" evidence="1">
    <location>
        <begin position="60"/>
        <end position="340"/>
    </location>
</feature>
<dbReference type="Gene3D" id="3.40.710.10">
    <property type="entry name" value="DD-peptidase/beta-lactamase superfamily"/>
    <property type="match status" value="1"/>
</dbReference>